<proteinExistence type="predicted"/>
<protein>
    <submittedName>
        <fullName evidence="1">Uncharacterized protein</fullName>
    </submittedName>
</protein>
<evidence type="ECO:0000313" key="1">
    <source>
        <dbReference type="EMBL" id="TPE43971.1"/>
    </source>
</evidence>
<dbReference type="Proteomes" id="UP000316727">
    <property type="component" value="Unassembled WGS sequence"/>
</dbReference>
<sequence>MMDAIKARSTTNEYHATAEQEQYTYIKSEIKKKAPLGATAILIAEELLGTNAEDLKREGYSIGVLIRGCEKAAQTVICW</sequence>
<dbReference type="RefSeq" id="WP_140621594.1">
    <property type="nucleotide sequence ID" value="NZ_VFRQ01000005.1"/>
</dbReference>
<name>A0A501W9L7_9BACT</name>
<keyword evidence="2" id="KW-1185">Reference proteome</keyword>
<evidence type="ECO:0000313" key="2">
    <source>
        <dbReference type="Proteomes" id="UP000316727"/>
    </source>
</evidence>
<accession>A0A501W9L7</accession>
<comment type="caution">
    <text evidence="1">The sequence shown here is derived from an EMBL/GenBank/DDBJ whole genome shotgun (WGS) entry which is preliminary data.</text>
</comment>
<dbReference type="EMBL" id="VFRQ01000005">
    <property type="protein sequence ID" value="TPE43971.1"/>
    <property type="molecule type" value="Genomic_DNA"/>
</dbReference>
<gene>
    <name evidence="1" type="ORF">FJM65_11135</name>
</gene>
<dbReference type="AlphaFoldDB" id="A0A501W9L7"/>
<organism evidence="1 2">
    <name type="scientific">Pontibacter mangrovi</name>
    <dbReference type="NCBI Taxonomy" id="2589816"/>
    <lineage>
        <taxon>Bacteria</taxon>
        <taxon>Pseudomonadati</taxon>
        <taxon>Bacteroidota</taxon>
        <taxon>Cytophagia</taxon>
        <taxon>Cytophagales</taxon>
        <taxon>Hymenobacteraceae</taxon>
        <taxon>Pontibacter</taxon>
    </lineage>
</organism>
<reference evidence="1 2" key="1">
    <citation type="submission" date="2019-06" db="EMBL/GenBank/DDBJ databases">
        <title>A novel bacterium of genus Pontibacter, isolated from marine sediment.</title>
        <authorList>
            <person name="Huang H."/>
            <person name="Mo K."/>
            <person name="Hu Y."/>
        </authorList>
    </citation>
    <scope>NUCLEOTIDE SEQUENCE [LARGE SCALE GENOMIC DNA]</scope>
    <source>
        <strain evidence="1 2">HB172049</strain>
    </source>
</reference>